<feature type="chain" id="PRO_5043430238" evidence="1">
    <location>
        <begin position="22"/>
        <end position="112"/>
    </location>
</feature>
<sequence length="112" mass="12777">MKSVFVVAAAILVISLASVKAIEDEKDCKCWKDFVPELHIDHYHCRGLKHKRLFDCNEPEIALCKCTVDGKQITLDLGELHCAGLKTGQKECDNHEDFAEFFEKNPQLKLHH</sequence>
<reference evidence="2 3" key="1">
    <citation type="submission" date="2023-03" db="EMBL/GenBank/DDBJ databases">
        <title>Genome insight into feeding habits of ladybird beetles.</title>
        <authorList>
            <person name="Li H.-S."/>
            <person name="Huang Y.-H."/>
            <person name="Pang H."/>
        </authorList>
    </citation>
    <scope>NUCLEOTIDE SEQUENCE [LARGE SCALE GENOMIC DNA]</scope>
    <source>
        <strain evidence="2">SYSU_2023b</strain>
        <tissue evidence="2">Whole body</tissue>
    </source>
</reference>
<comment type="caution">
    <text evidence="2">The sequence shown here is derived from an EMBL/GenBank/DDBJ whole genome shotgun (WGS) entry which is preliminary data.</text>
</comment>
<evidence type="ECO:0000256" key="1">
    <source>
        <dbReference type="SAM" id="SignalP"/>
    </source>
</evidence>
<gene>
    <name evidence="2" type="ORF">WA026_002951</name>
</gene>
<feature type="signal peptide" evidence="1">
    <location>
        <begin position="1"/>
        <end position="21"/>
    </location>
</feature>
<protein>
    <submittedName>
        <fullName evidence="2">Uncharacterized protein</fullName>
    </submittedName>
</protein>
<evidence type="ECO:0000313" key="3">
    <source>
        <dbReference type="Proteomes" id="UP001431783"/>
    </source>
</evidence>
<evidence type="ECO:0000313" key="2">
    <source>
        <dbReference type="EMBL" id="KAK9869201.1"/>
    </source>
</evidence>
<dbReference type="Proteomes" id="UP001431783">
    <property type="component" value="Unassembled WGS sequence"/>
</dbReference>
<dbReference type="AlphaFoldDB" id="A0AAW1TGZ0"/>
<keyword evidence="3" id="KW-1185">Reference proteome</keyword>
<name>A0AAW1TGZ0_9CUCU</name>
<keyword evidence="1" id="KW-0732">Signal</keyword>
<organism evidence="2 3">
    <name type="scientific">Henosepilachna vigintioctopunctata</name>
    <dbReference type="NCBI Taxonomy" id="420089"/>
    <lineage>
        <taxon>Eukaryota</taxon>
        <taxon>Metazoa</taxon>
        <taxon>Ecdysozoa</taxon>
        <taxon>Arthropoda</taxon>
        <taxon>Hexapoda</taxon>
        <taxon>Insecta</taxon>
        <taxon>Pterygota</taxon>
        <taxon>Neoptera</taxon>
        <taxon>Endopterygota</taxon>
        <taxon>Coleoptera</taxon>
        <taxon>Polyphaga</taxon>
        <taxon>Cucujiformia</taxon>
        <taxon>Coccinelloidea</taxon>
        <taxon>Coccinellidae</taxon>
        <taxon>Epilachninae</taxon>
        <taxon>Epilachnini</taxon>
        <taxon>Henosepilachna</taxon>
    </lineage>
</organism>
<proteinExistence type="predicted"/>
<accession>A0AAW1TGZ0</accession>
<dbReference type="EMBL" id="JARQZJ010000001">
    <property type="protein sequence ID" value="KAK9869201.1"/>
    <property type="molecule type" value="Genomic_DNA"/>
</dbReference>